<dbReference type="Gene3D" id="3.30.70.1120">
    <property type="entry name" value="TT1725-like"/>
    <property type="match status" value="1"/>
</dbReference>
<keyword evidence="2" id="KW-1185">Reference proteome</keyword>
<protein>
    <submittedName>
        <fullName evidence="1">DUF503 domain-containing protein</fullName>
    </submittedName>
</protein>
<evidence type="ECO:0000313" key="2">
    <source>
        <dbReference type="Proteomes" id="UP001432128"/>
    </source>
</evidence>
<dbReference type="Pfam" id="PF04456">
    <property type="entry name" value="DUF503"/>
    <property type="match status" value="1"/>
</dbReference>
<dbReference type="InterPro" id="IPR036746">
    <property type="entry name" value="TT1725-like_sf"/>
</dbReference>
<dbReference type="SUPFAM" id="SSF103007">
    <property type="entry name" value="Hypothetical protein TT1725"/>
    <property type="match status" value="1"/>
</dbReference>
<organism evidence="1 2">
    <name type="scientific">Williamsia herbipolensis</name>
    <dbReference type="NCBI Taxonomy" id="1603258"/>
    <lineage>
        <taxon>Bacteria</taxon>
        <taxon>Bacillati</taxon>
        <taxon>Actinomycetota</taxon>
        <taxon>Actinomycetes</taxon>
        <taxon>Mycobacteriales</taxon>
        <taxon>Nocardiaceae</taxon>
        <taxon>Williamsia</taxon>
    </lineage>
</organism>
<dbReference type="PANTHER" id="PTHR36441:SF1">
    <property type="entry name" value="DUF503 DOMAIN-CONTAINING PROTEIN"/>
    <property type="match status" value="1"/>
</dbReference>
<proteinExistence type="predicted"/>
<gene>
    <name evidence="1" type="ORF">OG579_10920</name>
</gene>
<dbReference type="PANTHER" id="PTHR36441">
    <property type="entry name" value="HYPOTHETICAL CYTOSOLIC PROTEIN"/>
    <property type="match status" value="1"/>
</dbReference>
<dbReference type="Proteomes" id="UP001432128">
    <property type="component" value="Chromosome"/>
</dbReference>
<reference evidence="1 2" key="1">
    <citation type="submission" date="2022-10" db="EMBL/GenBank/DDBJ databases">
        <title>The complete genomes of actinobacterial strains from the NBC collection.</title>
        <authorList>
            <person name="Joergensen T.S."/>
            <person name="Alvarez Arevalo M."/>
            <person name="Sterndorff E.B."/>
            <person name="Faurdal D."/>
            <person name="Vuksanovic O."/>
            <person name="Mourched A.-S."/>
            <person name="Charusanti P."/>
            <person name="Shaw S."/>
            <person name="Blin K."/>
            <person name="Weber T."/>
        </authorList>
    </citation>
    <scope>NUCLEOTIDE SEQUENCE [LARGE SCALE GENOMIC DNA]</scope>
    <source>
        <strain evidence="1 2">NBC_00319</strain>
    </source>
</reference>
<dbReference type="AlphaFoldDB" id="A0AAU4JWY3"/>
<name>A0AAU4JWY3_9NOCA</name>
<dbReference type="RefSeq" id="WP_045821240.1">
    <property type="nucleotide sequence ID" value="NZ_CP108021.1"/>
</dbReference>
<sequence length="98" mass="11270">MWIGWIEFDFLLGDVHSLKQKRSLVRPMVTEMHRKFGVSVAEVDHLDLHRRAGIGASIVAADRTHVTDVVDRLERHGASRPEVHLVSVRRRIIRADEI</sequence>
<dbReference type="KEGG" id="whr:OG579_10920"/>
<evidence type="ECO:0000313" key="1">
    <source>
        <dbReference type="EMBL" id="WUM18273.1"/>
    </source>
</evidence>
<dbReference type="InterPro" id="IPR007546">
    <property type="entry name" value="DUF503"/>
</dbReference>
<dbReference type="EMBL" id="CP108021">
    <property type="protein sequence ID" value="WUM18273.1"/>
    <property type="molecule type" value="Genomic_DNA"/>
</dbReference>
<accession>A0AAU4JWY3</accession>